<dbReference type="PIRSF" id="PIRSF036389">
    <property type="entry name" value="IOR_B"/>
    <property type="match status" value="1"/>
</dbReference>
<evidence type="ECO:0000259" key="1">
    <source>
        <dbReference type="SMART" id="SM01008"/>
    </source>
</evidence>
<dbReference type="InterPro" id="IPR012368">
    <property type="entry name" value="OxRdtase_Mopterin-bd_su_IorB"/>
</dbReference>
<feature type="domain" description="Aldehyde oxidase/xanthine dehydrogenase a/b hammerhead" evidence="1">
    <location>
        <begin position="203"/>
        <end position="274"/>
    </location>
</feature>
<gene>
    <name evidence="2" type="ORF">SAMN05661044_03239</name>
</gene>
<dbReference type="InterPro" id="IPR008274">
    <property type="entry name" value="AldOxase/xan_DH_MoCoBD1"/>
</dbReference>
<dbReference type="Gene3D" id="3.30.365.10">
    <property type="entry name" value="Aldehyde oxidase/xanthine dehydrogenase, molybdopterin binding domain"/>
    <property type="match status" value="4"/>
</dbReference>
<sequence length="725" mass="79907">MKRKTFLKQTSSLLISFNLFPLGSCFDTGNNNGLNLHGDPNTINAWLQLNRQGKITLFTGKMELGQGIRIALKQIAAEELDVDIKRINIIIADTGQTPDEGYTVGSGSIEGSGMAIRQAAAEARLLLLEQASQKLQRSIRELQVKDGVVQFINDPTISVSYWELLKGRALNGKITGNAPPKDAREYQLIGTSIPRDDIVNMVTGQSAYVHDIRLPGMIHARVVRPPSYGAELRSFPKSKIMAMDGVIDIIKNGSFLAVVAQEEYTAIKAWNILRKESTWNTKRLLPLQANLFDDMLHYKGKQQIVEEISGNQQNMMHQHEALYKSPYHMHASIGPSCALAKWESDQLTVWTHSQGVYPLRKSLAGLLNIPEQKIRVIGVPGAGCYGHNGADDVAADATLIAYHLPGKAVRVQWMREDEHMWEPYGSAMAIKIKGSINNNGKMSAWHTDLWSDTHSTRPGGKASHLLAAQYVEPKLTMEQGDISGGASRNALPLYNIPTMKVVAHAYQGPLRTSALRSLGAYANIFALESFIDELAFLAQRDPLHFRIDHINDPRALEVLRIVTEKTAWSTRTKKQDTGLGLAFAQYKNRAAYFAVVAEITIDKAKKEFKVKKLTGAIDAGQAINIDGLKNQTEGGMIQSASWSLFEQVDYSDEGVSSNTWDSYPIMRFTAIPDIEVVVINRPTEKPLGAGEAAQGPTVAAIANAIFAATGTRIRDLPLSSKKVNW</sequence>
<dbReference type="Gene3D" id="3.90.1170.50">
    <property type="entry name" value="Aldehyde oxidase/xanthine dehydrogenase, a/b hammerhead"/>
    <property type="match status" value="1"/>
</dbReference>
<dbReference type="GO" id="GO:0016491">
    <property type="term" value="F:oxidoreductase activity"/>
    <property type="evidence" value="ECO:0007669"/>
    <property type="project" value="InterPro"/>
</dbReference>
<dbReference type="Proteomes" id="UP000199421">
    <property type="component" value="Unassembled WGS sequence"/>
</dbReference>
<evidence type="ECO:0000313" key="3">
    <source>
        <dbReference type="Proteomes" id="UP000199421"/>
    </source>
</evidence>
<dbReference type="Pfam" id="PF20256">
    <property type="entry name" value="MoCoBD_2"/>
    <property type="match status" value="2"/>
</dbReference>
<dbReference type="InterPro" id="IPR046867">
    <property type="entry name" value="AldOxase/xan_DH_MoCoBD2"/>
</dbReference>
<proteinExistence type="predicted"/>
<dbReference type="STRING" id="407022.SAMN05661044_03239"/>
<dbReference type="InterPro" id="IPR052516">
    <property type="entry name" value="N-heterocyclic_Hydroxylase"/>
</dbReference>
<dbReference type="Pfam" id="PF02738">
    <property type="entry name" value="MoCoBD_1"/>
    <property type="match status" value="1"/>
</dbReference>
<dbReference type="SMART" id="SM01008">
    <property type="entry name" value="Ald_Xan_dh_C"/>
    <property type="match status" value="1"/>
</dbReference>
<dbReference type="InterPro" id="IPR000674">
    <property type="entry name" value="Ald_Oxase/Xan_DH_a/b"/>
</dbReference>
<dbReference type="PANTHER" id="PTHR47495:SF1">
    <property type="entry name" value="BLL3820 PROTEIN"/>
    <property type="match status" value="1"/>
</dbReference>
<dbReference type="OrthoDB" id="9759099at2"/>
<dbReference type="AlphaFoldDB" id="A0A1H7SKD1"/>
<organism evidence="2 3">
    <name type="scientific">Olivibacter domesticus</name>
    <name type="common">Pseudosphingobacterium domesticum</name>
    <dbReference type="NCBI Taxonomy" id="407022"/>
    <lineage>
        <taxon>Bacteria</taxon>
        <taxon>Pseudomonadati</taxon>
        <taxon>Bacteroidota</taxon>
        <taxon>Sphingobacteriia</taxon>
        <taxon>Sphingobacteriales</taxon>
        <taxon>Sphingobacteriaceae</taxon>
        <taxon>Olivibacter</taxon>
    </lineage>
</organism>
<evidence type="ECO:0000313" key="2">
    <source>
        <dbReference type="EMBL" id="SEL72164.1"/>
    </source>
</evidence>
<dbReference type="EMBL" id="FOAF01000003">
    <property type="protein sequence ID" value="SEL72164.1"/>
    <property type="molecule type" value="Genomic_DNA"/>
</dbReference>
<dbReference type="SUPFAM" id="SSF56003">
    <property type="entry name" value="Molybdenum cofactor-binding domain"/>
    <property type="match status" value="2"/>
</dbReference>
<reference evidence="3" key="1">
    <citation type="submission" date="2016-10" db="EMBL/GenBank/DDBJ databases">
        <authorList>
            <person name="Varghese N."/>
            <person name="Submissions S."/>
        </authorList>
    </citation>
    <scope>NUCLEOTIDE SEQUENCE [LARGE SCALE GENOMIC DNA]</scope>
    <source>
        <strain evidence="3">DSM 18733</strain>
    </source>
</reference>
<name>A0A1H7SKD1_OLID1</name>
<accession>A0A1H7SKD1</accession>
<dbReference type="PANTHER" id="PTHR47495">
    <property type="entry name" value="ALDEHYDE DEHYDROGENASE"/>
    <property type="match status" value="1"/>
</dbReference>
<dbReference type="RefSeq" id="WP_093326376.1">
    <property type="nucleotide sequence ID" value="NZ_FOAF01000003.1"/>
</dbReference>
<dbReference type="InterPro" id="IPR037165">
    <property type="entry name" value="AldOxase/xan_DH_Mopterin-bd_sf"/>
</dbReference>
<keyword evidence="3" id="KW-1185">Reference proteome</keyword>
<protein>
    <submittedName>
        <fullName evidence="2">CO or xanthine dehydrogenase, Mo-binding subunit</fullName>
    </submittedName>
</protein>